<dbReference type="PANTHER" id="PTHR36649">
    <property type="entry name" value="UBIQUITIN-LIKE DOMAIN-CONTAINING PROTEIN"/>
    <property type="match status" value="1"/>
</dbReference>
<dbReference type="SUPFAM" id="SSF56399">
    <property type="entry name" value="ADP-ribosylation"/>
    <property type="match status" value="1"/>
</dbReference>
<gene>
    <name evidence="2" type="ORF">CHRIB12_LOCUS22342</name>
</gene>
<dbReference type="Gene3D" id="3.10.20.90">
    <property type="entry name" value="Phosphatidylinositol 3-kinase Catalytic Subunit, Chain A, domain 1"/>
    <property type="match status" value="1"/>
</dbReference>
<evidence type="ECO:0000313" key="2">
    <source>
        <dbReference type="EMBL" id="CAB5392315.1"/>
    </source>
</evidence>
<feature type="region of interest" description="Disordered" evidence="1">
    <location>
        <begin position="53"/>
        <end position="123"/>
    </location>
</feature>
<evidence type="ECO:0000256" key="1">
    <source>
        <dbReference type="SAM" id="MobiDB-lite"/>
    </source>
</evidence>
<name>A0A2I1EDA4_9GLOM</name>
<proteinExistence type="predicted"/>
<dbReference type="Proteomes" id="UP000684084">
    <property type="component" value="Unassembled WGS sequence"/>
</dbReference>
<dbReference type="Pfam" id="PF00240">
    <property type="entry name" value="ubiquitin"/>
    <property type="match status" value="1"/>
</dbReference>
<dbReference type="SUPFAM" id="SSF54236">
    <property type="entry name" value="Ubiquitin-like"/>
    <property type="match status" value="1"/>
</dbReference>
<dbReference type="VEuPathDB" id="FungiDB:RhiirA1_539524"/>
<dbReference type="SMART" id="SM00213">
    <property type="entry name" value="UBQ"/>
    <property type="match status" value="1"/>
</dbReference>
<dbReference type="VEuPathDB" id="FungiDB:FUN_008528"/>
<dbReference type="InterPro" id="IPR000626">
    <property type="entry name" value="Ubiquitin-like_dom"/>
</dbReference>
<dbReference type="EMBL" id="CAGKOT010000076">
    <property type="protein sequence ID" value="CAB5392315.1"/>
    <property type="molecule type" value="Genomic_DNA"/>
</dbReference>
<protein>
    <submittedName>
        <fullName evidence="2">Uncharacterized protein</fullName>
    </submittedName>
</protein>
<dbReference type="VEuPathDB" id="FungiDB:RhiirFUN_008904"/>
<accession>A0A2I1EDA4</accession>
<feature type="compositionally biased region" description="Basic and acidic residues" evidence="1">
    <location>
        <begin position="53"/>
        <end position="89"/>
    </location>
</feature>
<dbReference type="Gene3D" id="3.90.228.10">
    <property type="match status" value="1"/>
</dbReference>
<organism evidence="2 3">
    <name type="scientific">Rhizophagus irregularis</name>
    <dbReference type="NCBI Taxonomy" id="588596"/>
    <lineage>
        <taxon>Eukaryota</taxon>
        <taxon>Fungi</taxon>
        <taxon>Fungi incertae sedis</taxon>
        <taxon>Mucoromycota</taxon>
        <taxon>Glomeromycotina</taxon>
        <taxon>Glomeromycetes</taxon>
        <taxon>Glomerales</taxon>
        <taxon>Glomeraceae</taxon>
        <taxon>Rhizophagus</taxon>
    </lineage>
</organism>
<dbReference type="OrthoDB" id="428577at2759"/>
<evidence type="ECO:0000313" key="3">
    <source>
        <dbReference type="Proteomes" id="UP000684084"/>
    </source>
</evidence>
<dbReference type="AlphaFoldDB" id="A0A2I1EDA4"/>
<dbReference type="PROSITE" id="PS50053">
    <property type="entry name" value="UBIQUITIN_2"/>
    <property type="match status" value="1"/>
</dbReference>
<dbReference type="PANTHER" id="PTHR36649:SF29">
    <property type="entry name" value="PARP CATALYTIC DOMAIN-CONTAINING PROTEIN-RELATED"/>
    <property type="match status" value="1"/>
</dbReference>
<reference evidence="2" key="1">
    <citation type="submission" date="2020-05" db="EMBL/GenBank/DDBJ databases">
        <authorList>
            <person name="Rincon C."/>
            <person name="Sanders R I."/>
            <person name="Robbins C."/>
            <person name="Chaturvedi A."/>
        </authorList>
    </citation>
    <scope>NUCLEOTIDE SEQUENCE</scope>
    <source>
        <strain evidence="2">CHB12</strain>
    </source>
</reference>
<dbReference type="InterPro" id="IPR029071">
    <property type="entry name" value="Ubiquitin-like_domsf"/>
</dbReference>
<sequence>MSELALVAAALSSIINCPVKTYYECVANELEILPNQVLDLDLVHKYSFVKEGDDKAVPKPSFRQDGEKDEKEKIVNRRSRQGDKKDEKKVIHRRSRQGNEKDEKVVQRRSRQGNEKDEKVVQRRSIVRQENLAQVNPDTSNLPLPPQPIQIFFKTSFGRSHSIFVLPNSSVLELKQAIQKKLYIDRPIRLGFSSKLLNDRRTLESYNIKRGDTIHILFRMLGGSEYYVINDDFISPQYNFDFTNLRDDGVVYTRGKELYKRPYGWRRIALNINKYGDNEWLGSAGNSSSEWPVTYHGTKKEFANNIAEKGFLLSECKRFAYGRGIYSTPEVDIAEEYATEFTHENVDYKVVFQNRVNPEGLLKVNSNTYWITPEEENIRPYGLCIKEV</sequence>
<comment type="caution">
    <text evidence="2">The sequence shown here is derived from an EMBL/GenBank/DDBJ whole genome shotgun (WGS) entry which is preliminary data.</text>
</comment>
<feature type="compositionally biased region" description="Basic and acidic residues" evidence="1">
    <location>
        <begin position="97"/>
        <end position="121"/>
    </location>
</feature>